<accession>A0ABN9PPX0</accession>
<gene>
    <name evidence="1" type="ORF">PCOR1329_LOCUS3014</name>
</gene>
<feature type="non-terminal residue" evidence="1">
    <location>
        <position position="203"/>
    </location>
</feature>
<comment type="caution">
    <text evidence="1">The sequence shown here is derived from an EMBL/GenBank/DDBJ whole genome shotgun (WGS) entry which is preliminary data.</text>
</comment>
<proteinExistence type="predicted"/>
<evidence type="ECO:0000313" key="2">
    <source>
        <dbReference type="Proteomes" id="UP001189429"/>
    </source>
</evidence>
<dbReference type="Proteomes" id="UP001189429">
    <property type="component" value="Unassembled WGS sequence"/>
</dbReference>
<sequence length="203" mass="21539">MHRRVGRQFGILRNRAQHAGHRTIGVAGRSYLRLRARGATDSQLTAFSQHFNIRFNTRQPCLSGAASLQTLAPGAQGQAHRGQYELQDSFVQPGKEEEEGTFVQLGKGKGQSNGSVRMIDLLIETIDALEGSATAIMDVLDALPKNFTVCGRVVCPQKGQCCAAGNGGLCCGASATCCRGNTTGSEVCCDKDAVCCNGICCAR</sequence>
<protein>
    <submittedName>
        <fullName evidence="1">Uncharacterized protein</fullName>
    </submittedName>
</protein>
<dbReference type="EMBL" id="CAUYUJ010000769">
    <property type="protein sequence ID" value="CAK0792441.1"/>
    <property type="molecule type" value="Genomic_DNA"/>
</dbReference>
<reference evidence="1" key="1">
    <citation type="submission" date="2023-10" db="EMBL/GenBank/DDBJ databases">
        <authorList>
            <person name="Chen Y."/>
            <person name="Shah S."/>
            <person name="Dougan E. K."/>
            <person name="Thang M."/>
            <person name="Chan C."/>
        </authorList>
    </citation>
    <scope>NUCLEOTIDE SEQUENCE [LARGE SCALE GENOMIC DNA]</scope>
</reference>
<keyword evidence="2" id="KW-1185">Reference proteome</keyword>
<organism evidence="1 2">
    <name type="scientific">Prorocentrum cordatum</name>
    <dbReference type="NCBI Taxonomy" id="2364126"/>
    <lineage>
        <taxon>Eukaryota</taxon>
        <taxon>Sar</taxon>
        <taxon>Alveolata</taxon>
        <taxon>Dinophyceae</taxon>
        <taxon>Prorocentrales</taxon>
        <taxon>Prorocentraceae</taxon>
        <taxon>Prorocentrum</taxon>
    </lineage>
</organism>
<evidence type="ECO:0000313" key="1">
    <source>
        <dbReference type="EMBL" id="CAK0792441.1"/>
    </source>
</evidence>
<name>A0ABN9PPX0_9DINO</name>